<dbReference type="EMBL" id="LBMM01011484">
    <property type="protein sequence ID" value="KMQ86805.1"/>
    <property type="molecule type" value="Genomic_DNA"/>
</dbReference>
<proteinExistence type="predicted"/>
<evidence type="ECO:0000313" key="2">
    <source>
        <dbReference type="Proteomes" id="UP000036403"/>
    </source>
</evidence>
<protein>
    <submittedName>
        <fullName evidence="1">Nuclease harbi1-like protein</fullName>
    </submittedName>
</protein>
<accession>A0A0J7N2C3</accession>
<dbReference type="AlphaFoldDB" id="A0A0J7N2C3"/>
<dbReference type="Proteomes" id="UP000036403">
    <property type="component" value="Unassembled WGS sequence"/>
</dbReference>
<dbReference type="OrthoDB" id="6627079at2759"/>
<gene>
    <name evidence="1" type="ORF">RF55_14118</name>
</gene>
<reference evidence="1 2" key="1">
    <citation type="submission" date="2015-04" db="EMBL/GenBank/DDBJ databases">
        <title>Lasius niger genome sequencing.</title>
        <authorList>
            <person name="Konorov E.A."/>
            <person name="Nikitin M.A."/>
            <person name="Kirill M.V."/>
            <person name="Chang P."/>
        </authorList>
    </citation>
    <scope>NUCLEOTIDE SEQUENCE [LARGE SCALE GENOMIC DNA]</scope>
    <source>
        <tissue evidence="1">Whole</tissue>
    </source>
</reference>
<sequence>MFRSPMRYDPDIVKLIVQCCCCLHNFLRSKVLGRHLYTPEGMLDTEDVHNGEMQRGEWRKGPVNGIINFVNQGENRHSNAAINLRDEWCAYFNGTGAVSWQDRMIK</sequence>
<keyword evidence="2" id="KW-1185">Reference proteome</keyword>
<dbReference type="PaxDb" id="67767-A0A0J7N2C3"/>
<comment type="caution">
    <text evidence="1">The sequence shown here is derived from an EMBL/GenBank/DDBJ whole genome shotgun (WGS) entry which is preliminary data.</text>
</comment>
<name>A0A0J7N2C3_LASNI</name>
<evidence type="ECO:0000313" key="1">
    <source>
        <dbReference type="EMBL" id="KMQ86805.1"/>
    </source>
</evidence>
<organism evidence="1 2">
    <name type="scientific">Lasius niger</name>
    <name type="common">Black garden ant</name>
    <dbReference type="NCBI Taxonomy" id="67767"/>
    <lineage>
        <taxon>Eukaryota</taxon>
        <taxon>Metazoa</taxon>
        <taxon>Ecdysozoa</taxon>
        <taxon>Arthropoda</taxon>
        <taxon>Hexapoda</taxon>
        <taxon>Insecta</taxon>
        <taxon>Pterygota</taxon>
        <taxon>Neoptera</taxon>
        <taxon>Endopterygota</taxon>
        <taxon>Hymenoptera</taxon>
        <taxon>Apocrita</taxon>
        <taxon>Aculeata</taxon>
        <taxon>Formicoidea</taxon>
        <taxon>Formicidae</taxon>
        <taxon>Formicinae</taxon>
        <taxon>Lasius</taxon>
        <taxon>Lasius</taxon>
    </lineage>
</organism>